<dbReference type="eggNOG" id="COG2960">
    <property type="taxonomic scope" value="Bacteria"/>
</dbReference>
<dbReference type="Pfam" id="PF04380">
    <property type="entry name" value="BMFP"/>
    <property type="match status" value="1"/>
</dbReference>
<protein>
    <recommendedName>
        <fullName evidence="1">Ubiquinone biosynthesis accessory factor UbiK</fullName>
    </recommendedName>
</protein>
<evidence type="ECO:0000313" key="2">
    <source>
        <dbReference type="EMBL" id="KEY91457.1"/>
    </source>
</evidence>
<keyword evidence="1" id="KW-0175">Coiled coil</keyword>
<gene>
    <name evidence="1" type="primary">ubiK</name>
    <name evidence="2" type="ORF">CF67_17040</name>
</gene>
<dbReference type="STRING" id="1179155.CF67_17040"/>
<dbReference type="PANTHER" id="PTHR38040">
    <property type="entry name" value="UBIQUINONE BIOSYNTHESIS ACCESSORY FACTOR UBIK"/>
    <property type="match status" value="1"/>
</dbReference>
<comment type="function">
    <text evidence="1">Required for efficient ubiquinone (coenzyme Q) biosynthesis. UbiK is probably an accessory factor of Ubi enzymes and facilitates ubiquinone biosynthesis by acting as an assembly factor, a targeting factor, or both.</text>
</comment>
<keyword evidence="1" id="KW-0963">Cytoplasm</keyword>
<dbReference type="InterPro" id="IPR007475">
    <property type="entry name" value="UbiK"/>
</dbReference>
<name>A0A084CNS8_9GAMM</name>
<accession>A0A084CNS8</accession>
<proteinExistence type="inferred from homology"/>
<feature type="coiled-coil region" evidence="1">
    <location>
        <begin position="59"/>
        <end position="86"/>
    </location>
</feature>
<organism evidence="2 3">
    <name type="scientific">Candidatus Photodesmus blepharonis</name>
    <dbReference type="NCBI Taxonomy" id="1179155"/>
    <lineage>
        <taxon>Bacteria</taxon>
        <taxon>Pseudomonadati</taxon>
        <taxon>Pseudomonadota</taxon>
        <taxon>Gammaproteobacteria</taxon>
        <taxon>Vibrionales</taxon>
        <taxon>Vibrionaceae</taxon>
        <taxon>Candidatus Photodesmus</taxon>
    </lineage>
</organism>
<dbReference type="PANTHER" id="PTHR38040:SF1">
    <property type="entry name" value="UBIQUINONE BIOSYNTHESIS ACCESSORY FACTOR UBIK"/>
    <property type="match status" value="1"/>
</dbReference>
<dbReference type="HAMAP" id="MF_02216">
    <property type="entry name" value="UbiK"/>
    <property type="match status" value="1"/>
</dbReference>
<dbReference type="AlphaFoldDB" id="A0A084CNS8"/>
<dbReference type="GO" id="GO:0006744">
    <property type="term" value="P:ubiquinone biosynthetic process"/>
    <property type="evidence" value="ECO:0007669"/>
    <property type="project" value="UniProtKB-UniRule"/>
</dbReference>
<keyword evidence="1" id="KW-0831">Ubiquinone biosynthesis</keyword>
<comment type="subcellular location">
    <subcellularLocation>
        <location evidence="1">Cytoplasm</location>
    </subcellularLocation>
</comment>
<comment type="pathway">
    <text evidence="1">Cofactor biosynthesis; ubiquinone biosynthesis.</text>
</comment>
<keyword evidence="3" id="KW-1185">Reference proteome</keyword>
<dbReference type="OrthoDB" id="5297354at2"/>
<evidence type="ECO:0000313" key="3">
    <source>
        <dbReference type="Proteomes" id="UP000053784"/>
    </source>
</evidence>
<dbReference type="EMBL" id="JGVK01000009">
    <property type="protein sequence ID" value="KEY91457.1"/>
    <property type="molecule type" value="Genomic_DNA"/>
</dbReference>
<comment type="caution">
    <text evidence="2">The sequence shown here is derived from an EMBL/GenBank/DDBJ whole genome shotgun (WGS) entry which is preliminary data.</text>
</comment>
<comment type="similarity">
    <text evidence="1">Belongs to the UbiK family.</text>
</comment>
<dbReference type="RefSeq" id="WP_034413689.1">
    <property type="nucleotide sequence ID" value="NZ_JGVK01000009.1"/>
</dbReference>
<dbReference type="GO" id="GO:0005829">
    <property type="term" value="C:cytosol"/>
    <property type="evidence" value="ECO:0007669"/>
    <property type="project" value="TreeGrafter"/>
</dbReference>
<dbReference type="Proteomes" id="UP000053784">
    <property type="component" value="Unassembled WGS sequence"/>
</dbReference>
<sequence>MFDSRKLEQIAKQIHDYIPTSVKELGIDVDQKISRMLQSQLNKLNFVSREEFDVQTQVLLRARKKLTEMEEKLIRIESKLEGKKAQM</sequence>
<dbReference type="UniPathway" id="UPA00232"/>
<evidence type="ECO:0000256" key="1">
    <source>
        <dbReference type="HAMAP-Rule" id="MF_02216"/>
    </source>
</evidence>
<reference evidence="2 3" key="1">
    <citation type="submission" date="2014-03" db="EMBL/GenBank/DDBJ databases">
        <title>Selection and divergence in the genomes of co-occurring obligate luminous symbionts with specific hosts.</title>
        <authorList>
            <person name="Hendry T.A."/>
            <person name="de Wet J.R."/>
            <person name="Dunlap P.V."/>
        </authorList>
    </citation>
    <scope>NUCLEOTIDE SEQUENCE [LARGE SCALE GENOMIC DNA]</scope>
    <source>
        <strain evidence="2 3">Ppalp.1</strain>
    </source>
</reference>